<organism evidence="1 2">
    <name type="scientific">Pseudomonas wuhanensis</name>
    <dbReference type="NCBI Taxonomy" id="2954098"/>
    <lineage>
        <taxon>Bacteria</taxon>
        <taxon>Pseudomonadati</taxon>
        <taxon>Pseudomonadota</taxon>
        <taxon>Gammaproteobacteria</taxon>
        <taxon>Pseudomonadales</taxon>
        <taxon>Pseudomonadaceae</taxon>
        <taxon>Pseudomonas</taxon>
    </lineage>
</organism>
<name>A0ABY9H0C5_9PSED</name>
<keyword evidence="2" id="KW-1185">Reference proteome</keyword>
<protein>
    <recommendedName>
        <fullName evidence="3">DNA-binding protein</fullName>
    </recommendedName>
</protein>
<dbReference type="RefSeq" id="WP_305483565.1">
    <property type="nucleotide sequence ID" value="NZ_CP117430.1"/>
</dbReference>
<dbReference type="InterPro" id="IPR026365">
    <property type="entry name" value="BcepMu_gp16"/>
</dbReference>
<accession>A0ABY9H0C5</accession>
<evidence type="ECO:0008006" key="3">
    <source>
        <dbReference type="Google" id="ProtNLM"/>
    </source>
</evidence>
<proteinExistence type="predicted"/>
<evidence type="ECO:0000313" key="2">
    <source>
        <dbReference type="Proteomes" id="UP001230768"/>
    </source>
</evidence>
<sequence>MTVSAWADAHGFSRVDVYAVLSGRSRCLRGKAHAIAVALGLRNPPKSKP</sequence>
<dbReference type="Proteomes" id="UP001230768">
    <property type="component" value="Chromosome"/>
</dbReference>
<evidence type="ECO:0000313" key="1">
    <source>
        <dbReference type="EMBL" id="WLI21308.1"/>
    </source>
</evidence>
<reference evidence="1 2" key="1">
    <citation type="submission" date="2023-02" db="EMBL/GenBank/DDBJ databases">
        <title>Evolution of Hrp T3SS in non-pathogenic Pseudomonas fluorescens.</title>
        <authorList>
            <person name="Liao K."/>
            <person name="Wei H."/>
            <person name="Gu Y."/>
        </authorList>
    </citation>
    <scope>NUCLEOTIDE SEQUENCE [LARGE SCALE GENOMIC DNA]</scope>
    <source>
        <strain evidence="1 2">FP607</strain>
    </source>
</reference>
<dbReference type="NCBIfam" id="TIGR04111">
    <property type="entry name" value="BcepMu_gp16"/>
    <property type="match status" value="1"/>
</dbReference>
<dbReference type="EMBL" id="CP117430">
    <property type="protein sequence ID" value="WLI21308.1"/>
    <property type="molecule type" value="Genomic_DNA"/>
</dbReference>
<gene>
    <name evidence="1" type="ORF">PSH88_04505</name>
</gene>